<dbReference type="PANTHER" id="PTHR11715:SF3">
    <property type="entry name" value="GLYCINE CLEAVAGE SYSTEM H PROTEIN-RELATED"/>
    <property type="match status" value="1"/>
</dbReference>
<dbReference type="Proteomes" id="UP000053352">
    <property type="component" value="Unassembled WGS sequence"/>
</dbReference>
<comment type="subunit">
    <text evidence="3">The glycine cleavage system is composed of four proteins: P, T, L and H.</text>
</comment>
<evidence type="ECO:0000256" key="4">
    <source>
        <dbReference type="PIRSR" id="PIRSR617453-50"/>
    </source>
</evidence>
<keyword evidence="2 3" id="KW-0450">Lipoyl</keyword>
<dbReference type="CDD" id="cd06848">
    <property type="entry name" value="GCS_H"/>
    <property type="match status" value="1"/>
</dbReference>
<evidence type="ECO:0000256" key="2">
    <source>
        <dbReference type="ARBA" id="ARBA00022823"/>
    </source>
</evidence>
<evidence type="ECO:0000313" key="7">
    <source>
        <dbReference type="Proteomes" id="UP000053352"/>
    </source>
</evidence>
<dbReference type="GO" id="GO:0005960">
    <property type="term" value="C:glycine cleavage complex"/>
    <property type="evidence" value="ECO:0007669"/>
    <property type="project" value="InterPro"/>
</dbReference>
<dbReference type="PROSITE" id="PS00189">
    <property type="entry name" value="LIPOYL"/>
    <property type="match status" value="1"/>
</dbReference>
<evidence type="ECO:0000259" key="5">
    <source>
        <dbReference type="PROSITE" id="PS50968"/>
    </source>
</evidence>
<feature type="modified residue" description="N6-lipoyllysine" evidence="3 4">
    <location>
        <position position="72"/>
    </location>
</feature>
<gene>
    <name evidence="3" type="primary">gcvH</name>
    <name evidence="6" type="ORF">CF15_04695</name>
</gene>
<dbReference type="InterPro" id="IPR011053">
    <property type="entry name" value="Single_hybrid_motif"/>
</dbReference>
<dbReference type="AlphaFoldDB" id="A0A0V8RVK4"/>
<dbReference type="EMBL" id="LNTB01000001">
    <property type="protein sequence ID" value="KSW12079.1"/>
    <property type="molecule type" value="Genomic_DNA"/>
</dbReference>
<evidence type="ECO:0000313" key="6">
    <source>
        <dbReference type="EMBL" id="KSW12079.1"/>
    </source>
</evidence>
<dbReference type="InterPro" id="IPR017453">
    <property type="entry name" value="GCV_H_sub"/>
</dbReference>
<dbReference type="OrthoDB" id="9810at2157"/>
<comment type="caution">
    <text evidence="6">The sequence shown here is derived from an EMBL/GenBank/DDBJ whole genome shotgun (WGS) entry which is preliminary data.</text>
</comment>
<dbReference type="SUPFAM" id="SSF51230">
    <property type="entry name" value="Single hybrid motif"/>
    <property type="match status" value="1"/>
</dbReference>
<dbReference type="InterPro" id="IPR033753">
    <property type="entry name" value="GCV_H/Fam206"/>
</dbReference>
<accession>A0A0V8RVK4</accession>
<sequence length="140" mass="15897">MAEEIRVGNYIVLRDRLYTRTDEWAKREDGVVVVGITDYAQKKLRDIVGVELPEPGSRVKAGEAVGSIESVKAAADIYAPVSGEVVEVNERLYDEPELVNKDPYGEGWMFKIRISDESELEKLLTPEQYAEKIRREEEGH</sequence>
<dbReference type="NCBIfam" id="NF002270">
    <property type="entry name" value="PRK01202.1"/>
    <property type="match status" value="1"/>
</dbReference>
<evidence type="ECO:0000256" key="3">
    <source>
        <dbReference type="HAMAP-Rule" id="MF_00272"/>
    </source>
</evidence>
<dbReference type="HAMAP" id="MF_00272">
    <property type="entry name" value="GcvH"/>
    <property type="match status" value="1"/>
</dbReference>
<name>A0A0V8RVK4_PYROC</name>
<comment type="function">
    <text evidence="3">The glycine cleavage system catalyzes the degradation of glycine. The H protein shuttles the methylamine group of glycine from the P protein to the T protein.</text>
</comment>
<proteinExistence type="inferred from homology"/>
<dbReference type="Pfam" id="PF01597">
    <property type="entry name" value="GCV_H"/>
    <property type="match status" value="1"/>
</dbReference>
<reference evidence="6 7" key="1">
    <citation type="submission" date="2015-11" db="EMBL/GenBank/DDBJ databases">
        <title>Genome sequence of Pyrodictium occultum PL-19, a marine hyperthermophilic archaeon isolated from Volcano, Italy.</title>
        <authorList>
            <person name="Utturkar S."/>
            <person name="Huber H."/>
            <person name="Leptihn S."/>
            <person name="Brown S."/>
            <person name="Stetter K.O."/>
            <person name="Podar M."/>
        </authorList>
    </citation>
    <scope>NUCLEOTIDE SEQUENCE [LARGE SCALE GENOMIC DNA]</scope>
    <source>
        <strain evidence="6 7">PL-19</strain>
    </source>
</reference>
<dbReference type="RefSeq" id="WP_058370759.1">
    <property type="nucleotide sequence ID" value="NZ_LNTB01000001.1"/>
</dbReference>
<dbReference type="GO" id="GO:0005737">
    <property type="term" value="C:cytoplasm"/>
    <property type="evidence" value="ECO:0007669"/>
    <property type="project" value="TreeGrafter"/>
</dbReference>
<dbReference type="InterPro" id="IPR000089">
    <property type="entry name" value="Biotin_lipoyl"/>
</dbReference>
<dbReference type="GO" id="GO:0009249">
    <property type="term" value="P:protein lipoylation"/>
    <property type="evidence" value="ECO:0007669"/>
    <property type="project" value="TreeGrafter"/>
</dbReference>
<protein>
    <recommendedName>
        <fullName evidence="3">Probable glycine cleavage system H protein</fullName>
    </recommendedName>
</protein>
<dbReference type="Gene3D" id="2.40.50.100">
    <property type="match status" value="1"/>
</dbReference>
<dbReference type="GO" id="GO:0019464">
    <property type="term" value="P:glycine decarboxylation via glycine cleavage system"/>
    <property type="evidence" value="ECO:0007669"/>
    <property type="project" value="UniProtKB-UniRule"/>
</dbReference>
<comment type="similarity">
    <text evidence="1 3">Belongs to the GcvH family.</text>
</comment>
<dbReference type="NCBIfam" id="TIGR00527">
    <property type="entry name" value="gcvH"/>
    <property type="match status" value="1"/>
</dbReference>
<feature type="domain" description="Lipoyl-binding" evidence="5">
    <location>
        <begin position="31"/>
        <end position="113"/>
    </location>
</feature>
<organism evidence="6 7">
    <name type="scientific">Pyrodictium occultum</name>
    <dbReference type="NCBI Taxonomy" id="2309"/>
    <lineage>
        <taxon>Archaea</taxon>
        <taxon>Thermoproteota</taxon>
        <taxon>Thermoprotei</taxon>
        <taxon>Desulfurococcales</taxon>
        <taxon>Pyrodictiaceae</taxon>
        <taxon>Pyrodictium</taxon>
    </lineage>
</organism>
<evidence type="ECO:0000256" key="1">
    <source>
        <dbReference type="ARBA" id="ARBA00009249"/>
    </source>
</evidence>
<dbReference type="STRING" id="2309.CF15_04695"/>
<comment type="cofactor">
    <cofactor evidence="3">
        <name>(R)-lipoate</name>
        <dbReference type="ChEBI" id="CHEBI:83088"/>
    </cofactor>
    <text evidence="3">Binds 1 lipoyl cofactor covalently.</text>
</comment>
<dbReference type="InterPro" id="IPR003016">
    <property type="entry name" value="2-oxoA_DH_lipoyl-BS"/>
</dbReference>
<keyword evidence="7" id="KW-1185">Reference proteome</keyword>
<dbReference type="InterPro" id="IPR002930">
    <property type="entry name" value="GCV_H"/>
</dbReference>
<dbReference type="PROSITE" id="PS50968">
    <property type="entry name" value="BIOTINYL_LIPOYL"/>
    <property type="match status" value="1"/>
</dbReference>
<dbReference type="PANTHER" id="PTHR11715">
    <property type="entry name" value="GLYCINE CLEAVAGE SYSTEM H PROTEIN"/>
    <property type="match status" value="1"/>
</dbReference>